<dbReference type="PROSITE" id="PS50954">
    <property type="entry name" value="LEM"/>
    <property type="match status" value="1"/>
</dbReference>
<evidence type="ECO:0000256" key="1">
    <source>
        <dbReference type="ARBA" id="ARBA00004114"/>
    </source>
</evidence>
<accession>A0A9J6CYZ4</accession>
<evidence type="ECO:0000256" key="5">
    <source>
        <dbReference type="ARBA" id="ARBA00022794"/>
    </source>
</evidence>
<feature type="compositionally biased region" description="Low complexity" evidence="8">
    <location>
        <begin position="152"/>
        <end position="165"/>
    </location>
</feature>
<dbReference type="GO" id="GO:0005814">
    <property type="term" value="C:centriole"/>
    <property type="evidence" value="ECO:0007669"/>
    <property type="project" value="UniProtKB-SubCell"/>
</dbReference>
<keyword evidence="6" id="KW-0206">Cytoskeleton</keyword>
<evidence type="ECO:0000256" key="6">
    <source>
        <dbReference type="ARBA" id="ARBA00023212"/>
    </source>
</evidence>
<gene>
    <name evidence="10" type="ORF">HPB51_027775</name>
</gene>
<keyword evidence="7" id="KW-0966">Cell projection</keyword>
<feature type="region of interest" description="Disordered" evidence="8">
    <location>
        <begin position="111"/>
        <end position="183"/>
    </location>
</feature>
<keyword evidence="5" id="KW-0970">Cilium biogenesis/degradation</keyword>
<dbReference type="VEuPathDB" id="VectorBase:LOC119185463"/>
<sequence length="365" mass="40907">MDVRAGSSNVVSFEDSVYLSDDEVRSELRKHGYGEVPYSVLQQFKRDFQRRIREEISKQVSTSTPLLNGAQHASVSRIKPVPQALGAKQARYESSSLFENVSYSSCYSSPYYEDRRTNSRSKSGSDLATCKPQPQPPRKVAPALRNNRKQDASSSCYSTPAASSSEQTTDSSKGSDHSGEEPVPRILHRKVLRCFNGHAYISERSTLSSDSRGSVLESFKENYSHLDGALAKKSASLPPLKGEPFQKDRIKPPKTTMLSLLKVSGTKVMWNRGPHKCDPVTRYHEYKAFWERHKAPGEKAHKQLRWNVRAQMLRRDDVVAITVLRAAPTWGLRCQAPQPPRGLGGQPRADLPRTSCGLPPPIWQR</sequence>
<comment type="caution">
    <text evidence="10">The sequence shown here is derived from an EMBL/GenBank/DDBJ whole genome shotgun (WGS) entry which is preliminary data.</text>
</comment>
<dbReference type="AlphaFoldDB" id="A0A9J6CYZ4"/>
<keyword evidence="11" id="KW-1185">Reference proteome</keyword>
<dbReference type="Proteomes" id="UP000821866">
    <property type="component" value="Unassembled WGS sequence"/>
</dbReference>
<dbReference type="Pfam" id="PF15311">
    <property type="entry name" value="HYLS1_C"/>
    <property type="match status" value="1"/>
</dbReference>
<dbReference type="InterPro" id="IPR003887">
    <property type="entry name" value="LEM_dom"/>
</dbReference>
<evidence type="ECO:0000256" key="2">
    <source>
        <dbReference type="ARBA" id="ARBA00004138"/>
    </source>
</evidence>
<evidence type="ECO:0000256" key="8">
    <source>
        <dbReference type="SAM" id="MobiDB-lite"/>
    </source>
</evidence>
<evidence type="ECO:0000256" key="3">
    <source>
        <dbReference type="ARBA" id="ARBA00010091"/>
    </source>
</evidence>
<dbReference type="GO" id="GO:0060271">
    <property type="term" value="P:cilium assembly"/>
    <property type="evidence" value="ECO:0007669"/>
    <property type="project" value="TreeGrafter"/>
</dbReference>
<protein>
    <recommendedName>
        <fullName evidence="9">LEM domain-containing protein</fullName>
    </recommendedName>
</protein>
<dbReference type="InterPro" id="IPR027918">
    <property type="entry name" value="HYLS1_C_dom"/>
</dbReference>
<dbReference type="GO" id="GO:0097730">
    <property type="term" value="C:non-motile cilium"/>
    <property type="evidence" value="ECO:0007669"/>
    <property type="project" value="TreeGrafter"/>
</dbReference>
<feature type="domain" description="LEM" evidence="9">
    <location>
        <begin position="13"/>
        <end position="59"/>
    </location>
</feature>
<dbReference type="PANTHER" id="PTHR34174:SF1">
    <property type="entry name" value="CENTRIOLAR AND CILIOGENESIS-ASSOCIATED PROTEIN HYLS1"/>
    <property type="match status" value="1"/>
</dbReference>
<feature type="compositionally biased region" description="Basic and acidic residues" evidence="8">
    <location>
        <begin position="173"/>
        <end position="183"/>
    </location>
</feature>
<evidence type="ECO:0000256" key="7">
    <source>
        <dbReference type="ARBA" id="ARBA00023273"/>
    </source>
</evidence>
<name>A0A9J6CYZ4_RHIMP</name>
<evidence type="ECO:0000259" key="9">
    <source>
        <dbReference type="PROSITE" id="PS50954"/>
    </source>
</evidence>
<comment type="subcellular location">
    <subcellularLocation>
        <location evidence="2">Cell projection</location>
        <location evidence="2">Cilium</location>
    </subcellularLocation>
    <subcellularLocation>
        <location evidence="1">Cytoplasm</location>
        <location evidence="1">Cytoskeleton</location>
        <location evidence="1">Microtubule organizing center</location>
        <location evidence="1">Centrosome</location>
        <location evidence="1">Centriole</location>
    </subcellularLocation>
</comment>
<organism evidence="10 11">
    <name type="scientific">Rhipicephalus microplus</name>
    <name type="common">Cattle tick</name>
    <name type="synonym">Boophilus microplus</name>
    <dbReference type="NCBI Taxonomy" id="6941"/>
    <lineage>
        <taxon>Eukaryota</taxon>
        <taxon>Metazoa</taxon>
        <taxon>Ecdysozoa</taxon>
        <taxon>Arthropoda</taxon>
        <taxon>Chelicerata</taxon>
        <taxon>Arachnida</taxon>
        <taxon>Acari</taxon>
        <taxon>Parasitiformes</taxon>
        <taxon>Ixodida</taxon>
        <taxon>Ixodoidea</taxon>
        <taxon>Ixodidae</taxon>
        <taxon>Rhipicephalinae</taxon>
        <taxon>Rhipicephalus</taxon>
        <taxon>Boophilus</taxon>
    </lineage>
</organism>
<dbReference type="EMBL" id="JABSTU010004363">
    <property type="protein sequence ID" value="KAH7963986.1"/>
    <property type="molecule type" value="Genomic_DNA"/>
</dbReference>
<feature type="region of interest" description="Disordered" evidence="8">
    <location>
        <begin position="335"/>
        <end position="365"/>
    </location>
</feature>
<reference evidence="10" key="2">
    <citation type="submission" date="2021-09" db="EMBL/GenBank/DDBJ databases">
        <authorList>
            <person name="Jia N."/>
            <person name="Wang J."/>
            <person name="Shi W."/>
            <person name="Du L."/>
            <person name="Sun Y."/>
            <person name="Zhan W."/>
            <person name="Jiang J."/>
            <person name="Wang Q."/>
            <person name="Zhang B."/>
            <person name="Ji P."/>
            <person name="Sakyi L.B."/>
            <person name="Cui X."/>
            <person name="Yuan T."/>
            <person name="Jiang B."/>
            <person name="Yang W."/>
            <person name="Lam T.T.-Y."/>
            <person name="Chang Q."/>
            <person name="Ding S."/>
            <person name="Wang X."/>
            <person name="Zhu J."/>
            <person name="Ruan X."/>
            <person name="Zhao L."/>
            <person name="Wei J."/>
            <person name="Que T."/>
            <person name="Du C."/>
            <person name="Cheng J."/>
            <person name="Dai P."/>
            <person name="Han X."/>
            <person name="Huang E."/>
            <person name="Gao Y."/>
            <person name="Liu J."/>
            <person name="Shao H."/>
            <person name="Ye R."/>
            <person name="Li L."/>
            <person name="Wei W."/>
            <person name="Wang X."/>
            <person name="Wang C."/>
            <person name="Huo Q."/>
            <person name="Li W."/>
            <person name="Guo W."/>
            <person name="Chen H."/>
            <person name="Chen S."/>
            <person name="Zhou L."/>
            <person name="Zhou L."/>
            <person name="Ni X."/>
            <person name="Tian J."/>
            <person name="Zhou Y."/>
            <person name="Sheng Y."/>
            <person name="Liu T."/>
            <person name="Pan Y."/>
            <person name="Xia L."/>
            <person name="Li J."/>
            <person name="Zhao F."/>
            <person name="Cao W."/>
        </authorList>
    </citation>
    <scope>NUCLEOTIDE SEQUENCE</scope>
    <source>
        <strain evidence="10">Rmic-2018</strain>
        <tissue evidence="10">Larvae</tissue>
    </source>
</reference>
<evidence type="ECO:0000256" key="4">
    <source>
        <dbReference type="ARBA" id="ARBA00022490"/>
    </source>
</evidence>
<evidence type="ECO:0000313" key="11">
    <source>
        <dbReference type="Proteomes" id="UP000821866"/>
    </source>
</evidence>
<comment type="similarity">
    <text evidence="3">Belongs to the HYLS1 family.</text>
</comment>
<keyword evidence="4" id="KW-0963">Cytoplasm</keyword>
<reference evidence="10" key="1">
    <citation type="journal article" date="2020" name="Cell">
        <title>Large-Scale Comparative Analyses of Tick Genomes Elucidate Their Genetic Diversity and Vector Capacities.</title>
        <authorList>
            <consortium name="Tick Genome and Microbiome Consortium (TIGMIC)"/>
            <person name="Jia N."/>
            <person name="Wang J."/>
            <person name="Shi W."/>
            <person name="Du L."/>
            <person name="Sun Y."/>
            <person name="Zhan W."/>
            <person name="Jiang J.F."/>
            <person name="Wang Q."/>
            <person name="Zhang B."/>
            <person name="Ji P."/>
            <person name="Bell-Sakyi L."/>
            <person name="Cui X.M."/>
            <person name="Yuan T.T."/>
            <person name="Jiang B.G."/>
            <person name="Yang W.F."/>
            <person name="Lam T.T."/>
            <person name="Chang Q.C."/>
            <person name="Ding S.J."/>
            <person name="Wang X.J."/>
            <person name="Zhu J.G."/>
            <person name="Ruan X.D."/>
            <person name="Zhao L."/>
            <person name="Wei J.T."/>
            <person name="Ye R.Z."/>
            <person name="Que T.C."/>
            <person name="Du C.H."/>
            <person name="Zhou Y.H."/>
            <person name="Cheng J.X."/>
            <person name="Dai P.F."/>
            <person name="Guo W.B."/>
            <person name="Han X.H."/>
            <person name="Huang E.J."/>
            <person name="Li L.F."/>
            <person name="Wei W."/>
            <person name="Gao Y.C."/>
            <person name="Liu J.Z."/>
            <person name="Shao H.Z."/>
            <person name="Wang X."/>
            <person name="Wang C.C."/>
            <person name="Yang T.C."/>
            <person name="Huo Q.B."/>
            <person name="Li W."/>
            <person name="Chen H.Y."/>
            <person name="Chen S.E."/>
            <person name="Zhou L.G."/>
            <person name="Ni X.B."/>
            <person name="Tian J.H."/>
            <person name="Sheng Y."/>
            <person name="Liu T."/>
            <person name="Pan Y.S."/>
            <person name="Xia L.Y."/>
            <person name="Li J."/>
            <person name="Zhao F."/>
            <person name="Cao W.C."/>
        </authorList>
    </citation>
    <scope>NUCLEOTIDE SEQUENCE</scope>
    <source>
        <strain evidence="10">Rmic-2018</strain>
    </source>
</reference>
<evidence type="ECO:0000313" key="10">
    <source>
        <dbReference type="EMBL" id="KAH7963986.1"/>
    </source>
</evidence>
<proteinExistence type="inferred from homology"/>
<dbReference type="PANTHER" id="PTHR34174">
    <property type="entry name" value="HYDROLETHALUS SYNDROME PROTEIN 1"/>
    <property type="match status" value="1"/>
</dbReference>
<dbReference type="InterPro" id="IPR052319">
    <property type="entry name" value="Centriolar_ciliogenesis_assoc"/>
</dbReference>